<protein>
    <submittedName>
        <fullName evidence="2">VWA domain-containing protein</fullName>
    </submittedName>
</protein>
<proteinExistence type="predicted"/>
<organism evidence="2 3">
    <name type="scientific">Xanthocytophaga flava</name>
    <dbReference type="NCBI Taxonomy" id="3048013"/>
    <lineage>
        <taxon>Bacteria</taxon>
        <taxon>Pseudomonadati</taxon>
        <taxon>Bacteroidota</taxon>
        <taxon>Cytophagia</taxon>
        <taxon>Cytophagales</taxon>
        <taxon>Rhodocytophagaceae</taxon>
        <taxon>Xanthocytophaga</taxon>
    </lineage>
</organism>
<dbReference type="SUPFAM" id="SSF53300">
    <property type="entry name" value="vWA-like"/>
    <property type="match status" value="1"/>
</dbReference>
<gene>
    <name evidence="2" type="ORF">QNI16_04975</name>
</gene>
<dbReference type="Proteomes" id="UP001241110">
    <property type="component" value="Unassembled WGS sequence"/>
</dbReference>
<dbReference type="Gene3D" id="3.40.50.410">
    <property type="entry name" value="von Willebrand factor, type A domain"/>
    <property type="match status" value="1"/>
</dbReference>
<dbReference type="InterPro" id="IPR051266">
    <property type="entry name" value="CLCR"/>
</dbReference>
<evidence type="ECO:0000313" key="2">
    <source>
        <dbReference type="EMBL" id="MDJ1479829.1"/>
    </source>
</evidence>
<dbReference type="PANTHER" id="PTHR10579">
    <property type="entry name" value="CALCIUM-ACTIVATED CHLORIDE CHANNEL REGULATOR"/>
    <property type="match status" value="1"/>
</dbReference>
<evidence type="ECO:0000313" key="3">
    <source>
        <dbReference type="Proteomes" id="UP001241110"/>
    </source>
</evidence>
<dbReference type="InterPro" id="IPR036465">
    <property type="entry name" value="vWFA_dom_sf"/>
</dbReference>
<dbReference type="PROSITE" id="PS50234">
    <property type="entry name" value="VWFA"/>
    <property type="match status" value="1"/>
</dbReference>
<accession>A0AAE3QN83</accession>
<dbReference type="PANTHER" id="PTHR10579:SF43">
    <property type="entry name" value="ZINC FINGER (C3HC4-TYPE RING FINGER) FAMILY PROTEIN"/>
    <property type="match status" value="1"/>
</dbReference>
<reference evidence="2" key="1">
    <citation type="submission" date="2023-05" db="EMBL/GenBank/DDBJ databases">
        <authorList>
            <person name="Zhang X."/>
        </authorList>
    </citation>
    <scope>NUCLEOTIDE SEQUENCE</scope>
    <source>
        <strain evidence="2">YF14B1</strain>
    </source>
</reference>
<evidence type="ECO:0000259" key="1">
    <source>
        <dbReference type="PROSITE" id="PS50234"/>
    </source>
</evidence>
<feature type="domain" description="VWFA" evidence="1">
    <location>
        <begin position="40"/>
        <end position="219"/>
    </location>
</feature>
<comment type="caution">
    <text evidence="2">The sequence shown here is derived from an EMBL/GenBank/DDBJ whole genome shotgun (WGS) entry which is preliminary data.</text>
</comment>
<dbReference type="RefSeq" id="WP_313976330.1">
    <property type="nucleotide sequence ID" value="NZ_JASJOS010000002.1"/>
</dbReference>
<dbReference type="AlphaFoldDB" id="A0AAE3QN83"/>
<dbReference type="EMBL" id="JASJOS010000002">
    <property type="protein sequence ID" value="MDJ1479829.1"/>
    <property type="molecule type" value="Genomic_DNA"/>
</dbReference>
<name>A0AAE3QN83_9BACT</name>
<dbReference type="Pfam" id="PF00092">
    <property type="entry name" value="VWA"/>
    <property type="match status" value="1"/>
</dbReference>
<dbReference type="SMART" id="SM00327">
    <property type="entry name" value="VWA"/>
    <property type="match status" value="1"/>
</dbReference>
<dbReference type="InterPro" id="IPR002035">
    <property type="entry name" value="VWF_A"/>
</dbReference>
<sequence length="615" mass="66293">MLKPSYSFSQTILPEGITQPTDLLIRFQSDLPQAARRNLNLSLVIDRSGSMAGAPLQHALKAAEAVVNKLEPGDIISIVVYDDNVNTIFGPQPVTDKEAVKTLIHKVRAGGITNLSGGWLQGCEHVKANYDPQKVNRVLLLTDGHANMGITDPKSLMATAGKKASEGITTTTLGFGRGFNEDLLIGMAQAATGNFYFIQSIDEASDVFTFELDSLKSVVAQNLSATLELASGIQLSDVLSIAKTQTSANGQTILTLGDIYTGEDKLLGLTLTLPEASKGTLPIGKLAFTAEAVQNGAIQQINGQINITAQVGTLEESALAPSSGILIEINRLKIAKAKESALELLESGHNADAEQILRTLIRELQEKGLHEHFEIAEEIEQLEYFASRMAQKALGNEGRKELLDQSYQARNRNRADLGSRGVSAGEEVKALKVVTEVGTGVELQCLREGGKLRIKVLSDAYDQNKNVQFPRAIRAENARYVVEGLELSSDGSFYRVKGEINRYAKAGEVDTFASATRTRKSSNGKASAGAPTAADLETTDQVGDGVLVQCVKDGSKLRARVVSDGYESTWNMRFPRSIREEGTLYVVDEVNTAPDGKSYIACGDIKRFVQATVTT</sequence>
<dbReference type="CDD" id="cd01465">
    <property type="entry name" value="vWA_subgroup"/>
    <property type="match status" value="1"/>
</dbReference>